<organism evidence="12 13">
    <name type="scientific">Methanococcus voltae (strain ATCC BAA-1334 / A3)</name>
    <dbReference type="NCBI Taxonomy" id="456320"/>
    <lineage>
        <taxon>Archaea</taxon>
        <taxon>Methanobacteriati</taxon>
        <taxon>Methanobacteriota</taxon>
        <taxon>Methanomada group</taxon>
        <taxon>Methanococci</taxon>
        <taxon>Methanococcales</taxon>
        <taxon>Methanococcaceae</taxon>
        <taxon>Methanococcus</taxon>
    </lineage>
</organism>
<dbReference type="GO" id="GO:0005524">
    <property type="term" value="F:ATP binding"/>
    <property type="evidence" value="ECO:0007669"/>
    <property type="project" value="UniProtKB-KW"/>
</dbReference>
<evidence type="ECO:0000256" key="4">
    <source>
        <dbReference type="ARBA" id="ARBA00022741"/>
    </source>
</evidence>
<dbReference type="KEGG" id="mvo:Mvol_0746"/>
<comment type="catalytic activity">
    <reaction evidence="10">
        <text>tungstate(in) + ATP + H2O = tungstate(out) + ADP + phosphate + H(+)</text>
        <dbReference type="Rhea" id="RHEA:35027"/>
        <dbReference type="ChEBI" id="CHEBI:15377"/>
        <dbReference type="ChEBI" id="CHEBI:15378"/>
        <dbReference type="ChEBI" id="CHEBI:30616"/>
        <dbReference type="ChEBI" id="CHEBI:43474"/>
        <dbReference type="ChEBI" id="CHEBI:46502"/>
        <dbReference type="ChEBI" id="CHEBI:456216"/>
        <dbReference type="EC" id="7.3.2.6"/>
    </reaction>
</comment>
<sequence length="456" mass="51894">MIQIKNLKKKLSDFTLTVDNLEIEDHDYCVFVGLSGSGKTTLLELLAGFRQPDEGIILLDGEDITKKEINKRKILLCNGNYLFPHLTIRENIGFGYKHTVKALFDENCCCKCAEEYGNSLGLIQKGNESEELTEKVNEKVNELKKSNSLFNRMKDKLMNKKLLKSKTDEKVNELAKLLKIEHTLDRKPANLSSGEKQRVALAMTLSMNPKVVLLDEPLSSIDKLTYEKLLYDLKDIHEKLDTCFIHVTHDFNEAIVLSKHLGVIKQGRIEQFGTLEDILEQPKNTYVAKFMGFKNIYNGEYFLKNDEIIFKSKSLCIKISSQKLLDSLKFSGIIINGKNLVNERFETIIKQLNENYNSYLTIRPENVCLEAQGRTLNCTKCSKCKAQVLNARITSINNSGLNSKRIILDIGTCKGDTQDLIIETAKKGFHLKDLSEQGNVDLHICNYALVFEKKHN</sequence>
<dbReference type="eggNOG" id="arCOG00178">
    <property type="taxonomic scope" value="Archaea"/>
</dbReference>
<dbReference type="EMBL" id="CP002057">
    <property type="protein sequence ID" value="ADI36405.1"/>
    <property type="molecule type" value="Genomic_DNA"/>
</dbReference>
<evidence type="ECO:0000256" key="10">
    <source>
        <dbReference type="ARBA" id="ARBA00047936"/>
    </source>
</evidence>
<dbReference type="Pfam" id="PF00005">
    <property type="entry name" value="ABC_tran"/>
    <property type="match status" value="1"/>
</dbReference>
<dbReference type="InterPro" id="IPR017871">
    <property type="entry name" value="ABC_transporter-like_CS"/>
</dbReference>
<evidence type="ECO:0000256" key="8">
    <source>
        <dbReference type="ARBA" id="ARBA00039025"/>
    </source>
</evidence>
<keyword evidence="3" id="KW-0500">Molybdenum</keyword>
<evidence type="ECO:0000256" key="9">
    <source>
        <dbReference type="ARBA" id="ARBA00041133"/>
    </source>
</evidence>
<name>D7DTE5_METV3</name>
<comment type="similarity">
    <text evidence="6">Belongs to the ABC transporter superfamily. Sulfate/tungstate importer (TC 3.A.1.6) family.</text>
</comment>
<evidence type="ECO:0000313" key="12">
    <source>
        <dbReference type="EMBL" id="ADI36405.1"/>
    </source>
</evidence>
<keyword evidence="2" id="KW-0813">Transport</keyword>
<comment type="subunit">
    <text evidence="7">The complex is composed of two ATP-binding proteins (WtpC), two transmembrane proteins (WtpB) and a solute-binding protein (WtpA).</text>
</comment>
<dbReference type="Gene3D" id="3.40.50.300">
    <property type="entry name" value="P-loop containing nucleotide triphosphate hydrolases"/>
    <property type="match status" value="1"/>
</dbReference>
<evidence type="ECO:0000256" key="1">
    <source>
        <dbReference type="ARBA" id="ARBA00004202"/>
    </source>
</evidence>
<comment type="subcellular location">
    <subcellularLocation>
        <location evidence="1">Cell membrane</location>
        <topology evidence="1">Peripheral membrane protein</topology>
    </subcellularLocation>
</comment>
<dbReference type="InterPro" id="IPR003439">
    <property type="entry name" value="ABC_transporter-like_ATP-bd"/>
</dbReference>
<dbReference type="PROSITE" id="PS00211">
    <property type="entry name" value="ABC_TRANSPORTER_1"/>
    <property type="match status" value="1"/>
</dbReference>
<reference evidence="12 13" key="1">
    <citation type="submission" date="2010-05" db="EMBL/GenBank/DDBJ databases">
        <title>Complete sequence of Methanococcus voltae A3.</title>
        <authorList>
            <consortium name="US DOE Joint Genome Institute"/>
            <person name="Lucas S."/>
            <person name="Copeland A."/>
            <person name="Lapidus A."/>
            <person name="Cheng J.-F."/>
            <person name="Bruce D."/>
            <person name="Goodwin L."/>
            <person name="Pitluck S."/>
            <person name="Lowry S."/>
            <person name="Clum A."/>
            <person name="Land M."/>
            <person name="Hauser L."/>
            <person name="Kyrpides N."/>
            <person name="Mikhailova N."/>
            <person name="Whitman W.B."/>
            <person name="Woyke T."/>
        </authorList>
    </citation>
    <scope>NUCLEOTIDE SEQUENCE [LARGE SCALE GENOMIC DNA]</scope>
    <source>
        <strain evidence="13">ATCC BAA-1334 / A3</strain>
    </source>
</reference>
<dbReference type="SUPFAM" id="SSF52540">
    <property type="entry name" value="P-loop containing nucleoside triphosphate hydrolases"/>
    <property type="match status" value="1"/>
</dbReference>
<dbReference type="GO" id="GO:0016887">
    <property type="term" value="F:ATP hydrolysis activity"/>
    <property type="evidence" value="ECO:0007669"/>
    <property type="project" value="InterPro"/>
</dbReference>
<dbReference type="STRING" id="456320.Mvol_0746"/>
<proteinExistence type="inferred from homology"/>
<feature type="domain" description="ABC transporter" evidence="11">
    <location>
        <begin position="2"/>
        <end position="291"/>
    </location>
</feature>
<dbReference type="PANTHER" id="PTHR42781:SF4">
    <property type="entry name" value="SPERMIDINE_PUTRESCINE IMPORT ATP-BINDING PROTEIN POTA"/>
    <property type="match status" value="1"/>
</dbReference>
<evidence type="ECO:0000256" key="3">
    <source>
        <dbReference type="ARBA" id="ARBA00022505"/>
    </source>
</evidence>
<protein>
    <recommendedName>
        <fullName evidence="9">Molybdate/tungstate import ATP-binding protein WtpC</fullName>
        <ecNumber evidence="8">7.3.2.6</ecNumber>
    </recommendedName>
</protein>
<evidence type="ECO:0000259" key="11">
    <source>
        <dbReference type="PROSITE" id="PS50893"/>
    </source>
</evidence>
<keyword evidence="13" id="KW-1185">Reference proteome</keyword>
<dbReference type="InterPro" id="IPR003593">
    <property type="entry name" value="AAA+_ATPase"/>
</dbReference>
<dbReference type="AlphaFoldDB" id="D7DTE5"/>
<keyword evidence="5" id="KW-0067">ATP-binding</keyword>
<dbReference type="Proteomes" id="UP000007722">
    <property type="component" value="Chromosome"/>
</dbReference>
<dbReference type="InterPro" id="IPR027417">
    <property type="entry name" value="P-loop_NTPase"/>
</dbReference>
<evidence type="ECO:0000256" key="5">
    <source>
        <dbReference type="ARBA" id="ARBA00022840"/>
    </source>
</evidence>
<dbReference type="OrthoDB" id="18368at2157"/>
<dbReference type="PROSITE" id="PS50893">
    <property type="entry name" value="ABC_TRANSPORTER_2"/>
    <property type="match status" value="1"/>
</dbReference>
<dbReference type="GO" id="GO:1901238">
    <property type="term" value="F:ABC-type tungstate transporter activity"/>
    <property type="evidence" value="ECO:0007669"/>
    <property type="project" value="UniProtKB-EC"/>
</dbReference>
<dbReference type="InterPro" id="IPR050093">
    <property type="entry name" value="ABC_SmlMolc_Importer"/>
</dbReference>
<evidence type="ECO:0000256" key="6">
    <source>
        <dbReference type="ARBA" id="ARBA00038307"/>
    </source>
</evidence>
<dbReference type="InParanoid" id="D7DTE5"/>
<keyword evidence="4" id="KW-0547">Nucleotide-binding</keyword>
<dbReference type="GO" id="GO:0005886">
    <property type="term" value="C:plasma membrane"/>
    <property type="evidence" value="ECO:0007669"/>
    <property type="project" value="UniProtKB-SubCell"/>
</dbReference>
<evidence type="ECO:0000256" key="7">
    <source>
        <dbReference type="ARBA" id="ARBA00038781"/>
    </source>
</evidence>
<dbReference type="EC" id="7.3.2.6" evidence="8"/>
<dbReference type="HOGENOM" id="CLU_000604_1_1_2"/>
<accession>D7DTE5</accession>
<dbReference type="PANTHER" id="PTHR42781">
    <property type="entry name" value="SPERMIDINE/PUTRESCINE IMPORT ATP-BINDING PROTEIN POTA"/>
    <property type="match status" value="1"/>
</dbReference>
<gene>
    <name evidence="12" type="ordered locus">Mvol_0746</name>
</gene>
<dbReference type="SMART" id="SM00382">
    <property type="entry name" value="AAA"/>
    <property type="match status" value="1"/>
</dbReference>
<evidence type="ECO:0000313" key="13">
    <source>
        <dbReference type="Proteomes" id="UP000007722"/>
    </source>
</evidence>
<evidence type="ECO:0000256" key="2">
    <source>
        <dbReference type="ARBA" id="ARBA00022448"/>
    </source>
</evidence>